<dbReference type="Gene3D" id="3.40.640.10">
    <property type="entry name" value="Type I PLP-dependent aspartate aminotransferase-like (Major domain)"/>
    <property type="match status" value="1"/>
</dbReference>
<gene>
    <name evidence="4 6" type="primary">gcvPA</name>
    <name evidence="6" type="ORF">Pla8534_51420</name>
</gene>
<comment type="function">
    <text evidence="1 4">The glycine cleavage system catalyzes the degradation of glycine. The P protein binds the alpha-amino group of glycine through its pyridoxal phosphate cofactor; CO(2) is released and the remaining methylamine moiety is then transferred to the lipoamide cofactor of the H protein.</text>
</comment>
<dbReference type="GO" id="GO:0019464">
    <property type="term" value="P:glycine decarboxylation via glycine cleavage system"/>
    <property type="evidence" value="ECO:0007669"/>
    <property type="project" value="UniProtKB-UniRule"/>
</dbReference>
<dbReference type="GO" id="GO:0004375">
    <property type="term" value="F:glycine dehydrogenase (decarboxylating) activity"/>
    <property type="evidence" value="ECO:0007669"/>
    <property type="project" value="UniProtKB-EC"/>
</dbReference>
<dbReference type="Pfam" id="PF02347">
    <property type="entry name" value="GDC-P"/>
    <property type="match status" value="1"/>
</dbReference>
<dbReference type="Proteomes" id="UP000317648">
    <property type="component" value="Chromosome"/>
</dbReference>
<dbReference type="EMBL" id="CP036433">
    <property type="protein sequence ID" value="QDU97296.1"/>
    <property type="molecule type" value="Genomic_DNA"/>
</dbReference>
<dbReference type="GO" id="GO:0009116">
    <property type="term" value="P:nucleoside metabolic process"/>
    <property type="evidence" value="ECO:0007669"/>
    <property type="project" value="InterPro"/>
</dbReference>
<dbReference type="HAMAP" id="MF_00712">
    <property type="entry name" value="GcvPA"/>
    <property type="match status" value="1"/>
</dbReference>
<protein>
    <recommendedName>
        <fullName evidence="4">Probable glycine dehydrogenase (decarboxylating) subunit 1</fullName>
        <ecNumber evidence="4">1.4.4.2</ecNumber>
    </recommendedName>
    <alternativeName>
        <fullName evidence="4">Glycine cleavage system P-protein subunit 1</fullName>
    </alternativeName>
    <alternativeName>
        <fullName evidence="4">Glycine decarboxylase subunit 1</fullName>
    </alternativeName>
    <alternativeName>
        <fullName evidence="4">Glycine dehydrogenase (aminomethyl-transferring) subunit 1</fullName>
    </alternativeName>
</protein>
<evidence type="ECO:0000256" key="3">
    <source>
        <dbReference type="ARBA" id="ARBA00049026"/>
    </source>
</evidence>
<dbReference type="InterPro" id="IPR049315">
    <property type="entry name" value="GDC-P_N"/>
</dbReference>
<evidence type="ECO:0000256" key="2">
    <source>
        <dbReference type="ARBA" id="ARBA00023002"/>
    </source>
</evidence>
<keyword evidence="2 4" id="KW-0560">Oxidoreductase</keyword>
<dbReference type="NCBIfam" id="NF001696">
    <property type="entry name" value="PRK00451.1"/>
    <property type="match status" value="1"/>
</dbReference>
<dbReference type="RefSeq" id="WP_145056083.1">
    <property type="nucleotide sequence ID" value="NZ_CP036433.1"/>
</dbReference>
<dbReference type="CDD" id="cd00613">
    <property type="entry name" value="GDC-P"/>
    <property type="match status" value="1"/>
</dbReference>
<comment type="similarity">
    <text evidence="4">Belongs to the GcvP family. N-terminal subunit subfamily.</text>
</comment>
<evidence type="ECO:0000259" key="5">
    <source>
        <dbReference type="Pfam" id="PF02347"/>
    </source>
</evidence>
<feature type="domain" description="Glycine cleavage system P-protein N-terminal" evidence="5">
    <location>
        <begin position="3"/>
        <end position="439"/>
    </location>
</feature>
<comment type="catalytic activity">
    <reaction evidence="3 4">
        <text>N(6)-[(R)-lipoyl]-L-lysyl-[glycine-cleavage complex H protein] + glycine + H(+) = N(6)-[(R)-S(8)-aminomethyldihydrolipoyl]-L-lysyl-[glycine-cleavage complex H protein] + CO2</text>
        <dbReference type="Rhea" id="RHEA:24304"/>
        <dbReference type="Rhea" id="RHEA-COMP:10494"/>
        <dbReference type="Rhea" id="RHEA-COMP:10495"/>
        <dbReference type="ChEBI" id="CHEBI:15378"/>
        <dbReference type="ChEBI" id="CHEBI:16526"/>
        <dbReference type="ChEBI" id="CHEBI:57305"/>
        <dbReference type="ChEBI" id="CHEBI:83099"/>
        <dbReference type="ChEBI" id="CHEBI:83143"/>
        <dbReference type="EC" id="1.4.4.2"/>
    </reaction>
</comment>
<evidence type="ECO:0000313" key="6">
    <source>
        <dbReference type="EMBL" id="QDU97296.1"/>
    </source>
</evidence>
<evidence type="ECO:0000313" key="7">
    <source>
        <dbReference type="Proteomes" id="UP000317648"/>
    </source>
</evidence>
<comment type="subunit">
    <text evidence="4">The glycine cleavage system is composed of four proteins: P, T, L and H. In this organism, the P 'protein' is a heterodimer of two subunits.</text>
</comment>
<dbReference type="AlphaFoldDB" id="A0A518DZM8"/>
<dbReference type="InterPro" id="IPR015422">
    <property type="entry name" value="PyrdxlP-dep_Trfase_small"/>
</dbReference>
<dbReference type="PIRSF" id="PIRSF006815">
    <property type="entry name" value="GcvPA"/>
    <property type="match status" value="1"/>
</dbReference>
<dbReference type="PANTHER" id="PTHR42806">
    <property type="entry name" value="GLYCINE CLEAVAGE SYSTEM P-PROTEIN"/>
    <property type="match status" value="1"/>
</dbReference>
<proteinExistence type="inferred from homology"/>
<evidence type="ECO:0000256" key="1">
    <source>
        <dbReference type="ARBA" id="ARBA00003788"/>
    </source>
</evidence>
<dbReference type="InterPro" id="IPR020581">
    <property type="entry name" value="GDC_P"/>
</dbReference>
<reference evidence="6 7" key="1">
    <citation type="submission" date="2019-02" db="EMBL/GenBank/DDBJ databases">
        <title>Deep-cultivation of Planctomycetes and their phenomic and genomic characterization uncovers novel biology.</title>
        <authorList>
            <person name="Wiegand S."/>
            <person name="Jogler M."/>
            <person name="Boedeker C."/>
            <person name="Pinto D."/>
            <person name="Vollmers J."/>
            <person name="Rivas-Marin E."/>
            <person name="Kohn T."/>
            <person name="Peeters S.H."/>
            <person name="Heuer A."/>
            <person name="Rast P."/>
            <person name="Oberbeckmann S."/>
            <person name="Bunk B."/>
            <person name="Jeske O."/>
            <person name="Meyerdierks A."/>
            <person name="Storesund J.E."/>
            <person name="Kallscheuer N."/>
            <person name="Luecker S."/>
            <person name="Lage O.M."/>
            <person name="Pohl T."/>
            <person name="Merkel B.J."/>
            <person name="Hornburger P."/>
            <person name="Mueller R.-W."/>
            <person name="Bruemmer F."/>
            <person name="Labrenz M."/>
            <person name="Spormann A.M."/>
            <person name="Op den Camp H."/>
            <person name="Overmann J."/>
            <person name="Amann R."/>
            <person name="Jetten M.S.M."/>
            <person name="Mascher T."/>
            <person name="Medema M.H."/>
            <person name="Devos D.P."/>
            <person name="Kaster A.-K."/>
            <person name="Ovreas L."/>
            <person name="Rohde M."/>
            <person name="Galperin M.Y."/>
            <person name="Jogler C."/>
        </authorList>
    </citation>
    <scope>NUCLEOTIDE SEQUENCE [LARGE SCALE GENOMIC DNA]</scope>
    <source>
        <strain evidence="6 7">Pla85_3_4</strain>
    </source>
</reference>
<dbReference type="PANTHER" id="PTHR42806:SF1">
    <property type="entry name" value="GLYCINE DEHYDROGENASE (DECARBOXYLATING)"/>
    <property type="match status" value="1"/>
</dbReference>
<sequence length="458" mass="49744">MPYLFNTPEDQQAMLEAIGASSVEDLFASIPEEFRLRRALNLPPAMPELALTQHLSALADKNIAAGRVPCFLGGGSYDHFIPAAVDMLASRGEFYTSYTPYQPEVSQGNLQAMFEYQSLICQLTGMDVSNASLYDGGSAVVEAVLMCAAVNARRRKVVTASSVHPEYRQILETYFATLELELVTVPAENGVVSLEALSAAVDDQTVCVVVQHPNFFGSLEDVAGIVELARQAGAFVVQSFDPLSLGLIKNPGELGVDVAVAEGQVLGTPMAYGGPYLGIMTCRDKFLRQIPGRIAGQTTAGGGRRCWVLTLQTREQHIRREKATSNICTNQGLYALRASIYLALMGPQGMREAAELCIRKSHYAAERLVRSSRFEQPFTSPFFKEFVVRDTQGEVAELLAGAESEGILAGVPLGKWYPEYEDCLLVAVTEKRTRAEIDRWASCLESVESGACSTADAV</sequence>
<evidence type="ECO:0000256" key="4">
    <source>
        <dbReference type="HAMAP-Rule" id="MF_00712"/>
    </source>
</evidence>
<dbReference type="InterPro" id="IPR015421">
    <property type="entry name" value="PyrdxlP-dep_Trfase_major"/>
</dbReference>
<keyword evidence="7" id="KW-1185">Reference proteome</keyword>
<dbReference type="KEGG" id="lcre:Pla8534_51420"/>
<dbReference type="InterPro" id="IPR023010">
    <property type="entry name" value="GcvPA"/>
</dbReference>
<dbReference type="EC" id="1.4.4.2" evidence="4"/>
<dbReference type="OrthoDB" id="9771867at2"/>
<name>A0A518DZM8_9BACT</name>
<dbReference type="InterPro" id="IPR015424">
    <property type="entry name" value="PyrdxlP-dep_Trfase"/>
</dbReference>
<dbReference type="SUPFAM" id="SSF53383">
    <property type="entry name" value="PLP-dependent transferases"/>
    <property type="match status" value="1"/>
</dbReference>
<dbReference type="Gene3D" id="3.90.1150.10">
    <property type="entry name" value="Aspartate Aminotransferase, domain 1"/>
    <property type="match status" value="1"/>
</dbReference>
<accession>A0A518DZM8</accession>
<organism evidence="6 7">
    <name type="scientific">Lignipirellula cremea</name>
    <dbReference type="NCBI Taxonomy" id="2528010"/>
    <lineage>
        <taxon>Bacteria</taxon>
        <taxon>Pseudomonadati</taxon>
        <taxon>Planctomycetota</taxon>
        <taxon>Planctomycetia</taxon>
        <taxon>Pirellulales</taxon>
        <taxon>Pirellulaceae</taxon>
        <taxon>Lignipirellula</taxon>
    </lineage>
</organism>